<evidence type="ECO:0000313" key="2">
    <source>
        <dbReference type="EMBL" id="JAE11624.1"/>
    </source>
</evidence>
<reference evidence="2" key="2">
    <citation type="journal article" date="2015" name="Data Brief">
        <title>Shoot transcriptome of the giant reed, Arundo donax.</title>
        <authorList>
            <person name="Barrero R.A."/>
            <person name="Guerrero F.D."/>
            <person name="Moolhuijzen P."/>
            <person name="Goolsby J.A."/>
            <person name="Tidwell J."/>
            <person name="Bellgard S.E."/>
            <person name="Bellgard M.I."/>
        </authorList>
    </citation>
    <scope>NUCLEOTIDE SEQUENCE</scope>
    <source>
        <tissue evidence="2">Shoot tissue taken approximately 20 cm above the soil surface</tissue>
    </source>
</reference>
<feature type="transmembrane region" description="Helical" evidence="1">
    <location>
        <begin position="42"/>
        <end position="60"/>
    </location>
</feature>
<accession>A0A0A9FKA1</accession>
<evidence type="ECO:0000256" key="1">
    <source>
        <dbReference type="SAM" id="Phobius"/>
    </source>
</evidence>
<organism evidence="2">
    <name type="scientific">Arundo donax</name>
    <name type="common">Giant reed</name>
    <name type="synonym">Donax arundinaceus</name>
    <dbReference type="NCBI Taxonomy" id="35708"/>
    <lineage>
        <taxon>Eukaryota</taxon>
        <taxon>Viridiplantae</taxon>
        <taxon>Streptophyta</taxon>
        <taxon>Embryophyta</taxon>
        <taxon>Tracheophyta</taxon>
        <taxon>Spermatophyta</taxon>
        <taxon>Magnoliopsida</taxon>
        <taxon>Liliopsida</taxon>
        <taxon>Poales</taxon>
        <taxon>Poaceae</taxon>
        <taxon>PACMAD clade</taxon>
        <taxon>Arundinoideae</taxon>
        <taxon>Arundineae</taxon>
        <taxon>Arundo</taxon>
    </lineage>
</organism>
<dbReference type="AlphaFoldDB" id="A0A0A9FKA1"/>
<reference evidence="2" key="1">
    <citation type="submission" date="2014-09" db="EMBL/GenBank/DDBJ databases">
        <authorList>
            <person name="Magalhaes I.L.F."/>
            <person name="Oliveira U."/>
            <person name="Santos F.R."/>
            <person name="Vidigal T.H.D.A."/>
            <person name="Brescovit A.D."/>
            <person name="Santos A.J."/>
        </authorList>
    </citation>
    <scope>NUCLEOTIDE SEQUENCE</scope>
    <source>
        <tissue evidence="2">Shoot tissue taken approximately 20 cm above the soil surface</tissue>
    </source>
</reference>
<keyword evidence="1" id="KW-0812">Transmembrane</keyword>
<dbReference type="EMBL" id="GBRH01186272">
    <property type="protein sequence ID" value="JAE11624.1"/>
    <property type="molecule type" value="Transcribed_RNA"/>
</dbReference>
<proteinExistence type="predicted"/>
<keyword evidence="1" id="KW-0472">Membrane</keyword>
<name>A0A0A9FKA1_ARUDO</name>
<keyword evidence="1" id="KW-1133">Transmembrane helix</keyword>
<protein>
    <submittedName>
        <fullName evidence="2">Uncharacterized protein</fullName>
    </submittedName>
</protein>
<sequence length="63" mass="7040">MTSLRIFDLICASLSASFLAMTLELPDPPVVTPMAPCCTISCLWPLYSFLCSFFLLLHCLHFP</sequence>